<proteinExistence type="predicted"/>
<reference evidence="1 2" key="1">
    <citation type="submission" date="2019-04" db="EMBL/GenBank/DDBJ databases">
        <title>Microbes associate with the intestines of laboratory mice.</title>
        <authorList>
            <person name="Navarre W."/>
            <person name="Wong E."/>
            <person name="Huang K."/>
            <person name="Tropini C."/>
            <person name="Ng K."/>
            <person name="Yu B."/>
        </authorList>
    </citation>
    <scope>NUCLEOTIDE SEQUENCE [LARGE SCALE GENOMIC DNA]</scope>
    <source>
        <strain evidence="1 2">NM06_A21</strain>
    </source>
</reference>
<dbReference type="InterPro" id="IPR026444">
    <property type="entry name" value="Secre_tail"/>
</dbReference>
<dbReference type="NCBIfam" id="TIGR04183">
    <property type="entry name" value="Por_Secre_tail"/>
    <property type="match status" value="1"/>
</dbReference>
<sequence length="131" mass="14679">MKCSIPFLIFVMSAMPLVGDEVYIYQYDKAGNCIGRVLSTSTTSLMPQSAHSDALVEVYPLETDREFYIKLDSSVGENNTFSMSNLDGTRTYHGDILEDITTVDISSFKSGIYTLGVIYNNNLYSFKIIKK</sequence>
<dbReference type="AlphaFoldDB" id="A0A4S2G3N2"/>
<protein>
    <submittedName>
        <fullName evidence="1">T9SS type A sorting domain-containing protein</fullName>
    </submittedName>
</protein>
<gene>
    <name evidence="1" type="ORF">E5333_01295</name>
</gene>
<accession>A0A4S2G3N2</accession>
<dbReference type="EMBL" id="SRYD01000003">
    <property type="protein sequence ID" value="TGY76412.1"/>
    <property type="molecule type" value="Genomic_DNA"/>
</dbReference>
<name>A0A4S2G3N2_9BACT</name>
<organism evidence="1 2">
    <name type="scientific">Muribaculum intestinale</name>
    <dbReference type="NCBI Taxonomy" id="1796646"/>
    <lineage>
        <taxon>Bacteria</taxon>
        <taxon>Pseudomonadati</taxon>
        <taxon>Bacteroidota</taxon>
        <taxon>Bacteroidia</taxon>
        <taxon>Bacteroidales</taxon>
        <taxon>Muribaculaceae</taxon>
        <taxon>Muribaculum</taxon>
    </lineage>
</organism>
<dbReference type="RefSeq" id="WP_123611347.1">
    <property type="nucleotide sequence ID" value="NZ_CAMVVV010000023.1"/>
</dbReference>
<evidence type="ECO:0000313" key="2">
    <source>
        <dbReference type="Proteomes" id="UP000306630"/>
    </source>
</evidence>
<dbReference type="Proteomes" id="UP000306630">
    <property type="component" value="Unassembled WGS sequence"/>
</dbReference>
<evidence type="ECO:0000313" key="1">
    <source>
        <dbReference type="EMBL" id="TGY76412.1"/>
    </source>
</evidence>
<comment type="caution">
    <text evidence="1">The sequence shown here is derived from an EMBL/GenBank/DDBJ whole genome shotgun (WGS) entry which is preliminary data.</text>
</comment>